<dbReference type="GO" id="GO:0000166">
    <property type="term" value="F:nucleotide binding"/>
    <property type="evidence" value="ECO:0007669"/>
    <property type="project" value="UniProtKB-KW"/>
</dbReference>
<feature type="domain" description="5'-Nucleotidase C-terminal" evidence="5">
    <location>
        <begin position="295"/>
        <end position="453"/>
    </location>
</feature>
<comment type="similarity">
    <text evidence="1 3">Belongs to the 5'-nucleotidase family.</text>
</comment>
<proteinExistence type="inferred from homology"/>
<feature type="domain" description="Calcineurin-like phosphoesterase" evidence="4">
    <location>
        <begin position="21"/>
        <end position="226"/>
    </location>
</feature>
<dbReference type="InterPro" id="IPR004843">
    <property type="entry name" value="Calcineurin-like_PHP"/>
</dbReference>
<dbReference type="Gene3D" id="3.90.780.10">
    <property type="entry name" value="5'-Nucleotidase, C-terminal domain"/>
    <property type="match status" value="1"/>
</dbReference>
<reference evidence="6 7" key="1">
    <citation type="journal article" date="2019" name="Sci. Rep.">
        <title>Orb-weaving spider Araneus ventricosus genome elucidates the spidroin gene catalogue.</title>
        <authorList>
            <person name="Kono N."/>
            <person name="Nakamura H."/>
            <person name="Ohtoshi R."/>
            <person name="Moran D.A.P."/>
            <person name="Shinohara A."/>
            <person name="Yoshida Y."/>
            <person name="Fujiwara M."/>
            <person name="Mori M."/>
            <person name="Tomita M."/>
            <person name="Arakawa K."/>
        </authorList>
    </citation>
    <scope>NUCLEOTIDE SEQUENCE [LARGE SCALE GENOMIC DNA]</scope>
</reference>
<dbReference type="Proteomes" id="UP000499080">
    <property type="component" value="Unassembled WGS sequence"/>
</dbReference>
<dbReference type="AlphaFoldDB" id="A0A4Y2EXZ4"/>
<dbReference type="Gene3D" id="3.60.21.10">
    <property type="match status" value="1"/>
</dbReference>
<dbReference type="PANTHER" id="PTHR11575">
    <property type="entry name" value="5'-NUCLEOTIDASE-RELATED"/>
    <property type="match status" value="1"/>
</dbReference>
<dbReference type="SUPFAM" id="SSF55816">
    <property type="entry name" value="5'-nucleotidase (syn. UDP-sugar hydrolase), C-terminal domain"/>
    <property type="match status" value="1"/>
</dbReference>
<comment type="caution">
    <text evidence="6">The sequence shown here is derived from an EMBL/GenBank/DDBJ whole genome shotgun (WGS) entry which is preliminary data.</text>
</comment>
<gene>
    <name evidence="6" type="primary">yfkN_1</name>
    <name evidence="6" type="ORF">AVEN_235048_1</name>
</gene>
<evidence type="ECO:0000256" key="2">
    <source>
        <dbReference type="ARBA" id="ARBA00022729"/>
    </source>
</evidence>
<evidence type="ECO:0000313" key="6">
    <source>
        <dbReference type="EMBL" id="GBM34103.1"/>
    </source>
</evidence>
<protein>
    <submittedName>
        <fullName evidence="6">Trifunctional nucleotide phosphoesterase protein YfkN</fullName>
    </submittedName>
</protein>
<dbReference type="Pfam" id="PF00149">
    <property type="entry name" value="Metallophos"/>
    <property type="match status" value="1"/>
</dbReference>
<keyword evidence="7" id="KW-1185">Reference proteome</keyword>
<dbReference type="GO" id="GO:0016787">
    <property type="term" value="F:hydrolase activity"/>
    <property type="evidence" value="ECO:0007669"/>
    <property type="project" value="UniProtKB-KW"/>
</dbReference>
<keyword evidence="3" id="KW-0378">Hydrolase</keyword>
<keyword evidence="2" id="KW-0732">Signal</keyword>
<dbReference type="InterPro" id="IPR036907">
    <property type="entry name" value="5'-Nucleotdase_C_sf"/>
</dbReference>
<dbReference type="PRINTS" id="PR01607">
    <property type="entry name" value="APYRASEFAMLY"/>
</dbReference>
<feature type="non-terminal residue" evidence="6">
    <location>
        <position position="1"/>
    </location>
</feature>
<evidence type="ECO:0000259" key="4">
    <source>
        <dbReference type="Pfam" id="PF00149"/>
    </source>
</evidence>
<evidence type="ECO:0000256" key="3">
    <source>
        <dbReference type="RuleBase" id="RU362119"/>
    </source>
</evidence>
<organism evidence="6 7">
    <name type="scientific">Araneus ventricosus</name>
    <name type="common">Orbweaver spider</name>
    <name type="synonym">Epeira ventricosa</name>
    <dbReference type="NCBI Taxonomy" id="182803"/>
    <lineage>
        <taxon>Eukaryota</taxon>
        <taxon>Metazoa</taxon>
        <taxon>Ecdysozoa</taxon>
        <taxon>Arthropoda</taxon>
        <taxon>Chelicerata</taxon>
        <taxon>Arachnida</taxon>
        <taxon>Araneae</taxon>
        <taxon>Araneomorphae</taxon>
        <taxon>Entelegynae</taxon>
        <taxon>Araneoidea</taxon>
        <taxon>Araneidae</taxon>
        <taxon>Araneus</taxon>
    </lineage>
</organism>
<dbReference type="InterPro" id="IPR041821">
    <property type="entry name" value="CG11883_N"/>
</dbReference>
<keyword evidence="3" id="KW-0547">Nucleotide-binding</keyword>
<dbReference type="GO" id="GO:0009166">
    <property type="term" value="P:nucleotide catabolic process"/>
    <property type="evidence" value="ECO:0007669"/>
    <property type="project" value="InterPro"/>
</dbReference>
<dbReference type="Pfam" id="PF02872">
    <property type="entry name" value="5_nucleotid_C"/>
    <property type="match status" value="1"/>
</dbReference>
<evidence type="ECO:0000259" key="5">
    <source>
        <dbReference type="Pfam" id="PF02872"/>
    </source>
</evidence>
<dbReference type="CDD" id="cd07406">
    <property type="entry name" value="MPP_CG11883_N"/>
    <property type="match status" value="1"/>
</dbReference>
<dbReference type="OrthoDB" id="6412143at2759"/>
<dbReference type="EMBL" id="BGPR01000751">
    <property type="protein sequence ID" value="GBM34103.1"/>
    <property type="molecule type" value="Genomic_DNA"/>
</dbReference>
<dbReference type="PANTHER" id="PTHR11575:SF48">
    <property type="entry name" value="5'-NUCLEOTIDASE"/>
    <property type="match status" value="1"/>
</dbReference>
<evidence type="ECO:0000256" key="1">
    <source>
        <dbReference type="ARBA" id="ARBA00006654"/>
    </source>
</evidence>
<dbReference type="InterPro" id="IPR008334">
    <property type="entry name" value="5'-Nucleotdase_C"/>
</dbReference>
<sequence length="595" mass="67303">FCSRFLLNSTKIMSAAKKIVTILHFNDVYNVEEQQQEPVAGATRFCTALKSFNHLDPLVLFSGDILAPSIMSTFTKGEQMIPVLQSFGVHCACYGNHDFDFGVDNLMYFARRTSFPWLISNVLDNGTSAPLADGKVTCVMDRNGIKFGIIGLVEEEWLATLATIDPEDVTYIDFVTEGRKLAKQLKDKVGVDYVIALTHMRTPNDCRLAENVDEIDLILGGHDHVYEIKKVNGKYIIKSGTDFREFSKITLDFNLNPVQIDIEKIEITSKFAEDEELKNQLSVYNDIVAGKMDEVLGHFSVDLDARFSSIRTQETNIGNFICDVMLASTHADLAILNSGTLRADRIIPKGDFTLRDLVNLLPMMDPMVILNAPGEQIYLALENGVSQYPKLEGRFPQVSGVSFAFDPKKPPGSRVDPHYIKIGDEYLDMNQKYRLSTKMYMHQGRDGYDMFKECEVLLSEEESPELRTAVQNHFEAIKVVTGAVHHKSRHRQSLVCLSRRHSVVKMFEESSVPSARAPLKRGFSLDAVAKRNLFKLQQDKTSIDKVEHEQCRLEPKNEGRVMILTDLVKEQLEKKRQEFIGLTVDPVIEEDEDEN</sequence>
<dbReference type="InterPro" id="IPR006179">
    <property type="entry name" value="5_nucleotidase/apyrase"/>
</dbReference>
<evidence type="ECO:0000313" key="7">
    <source>
        <dbReference type="Proteomes" id="UP000499080"/>
    </source>
</evidence>
<dbReference type="InterPro" id="IPR029052">
    <property type="entry name" value="Metallo-depent_PP-like"/>
</dbReference>
<name>A0A4Y2EXZ4_ARAVE</name>
<accession>A0A4Y2EXZ4</accession>
<dbReference type="SUPFAM" id="SSF56300">
    <property type="entry name" value="Metallo-dependent phosphatases"/>
    <property type="match status" value="1"/>
</dbReference>